<dbReference type="Proteomes" id="UP000663929">
    <property type="component" value="Chromosome"/>
</dbReference>
<dbReference type="KEGG" id="scor:J3U87_13440"/>
<dbReference type="InterPro" id="IPR011234">
    <property type="entry name" value="Fumarylacetoacetase-like_C"/>
</dbReference>
<evidence type="ECO:0000259" key="2">
    <source>
        <dbReference type="Pfam" id="PF01557"/>
    </source>
</evidence>
<accession>A0A8A4TWV5</accession>
<dbReference type="PANTHER" id="PTHR11820:SF7">
    <property type="entry name" value="ACYLPYRUVASE FAHD1, MITOCHONDRIAL"/>
    <property type="match status" value="1"/>
</dbReference>
<keyword evidence="1" id="KW-0479">Metal-binding</keyword>
<name>A0A8A4TWV5_SULCO</name>
<dbReference type="GO" id="GO:0018773">
    <property type="term" value="F:acetylpyruvate hydrolase activity"/>
    <property type="evidence" value="ECO:0007669"/>
    <property type="project" value="TreeGrafter"/>
</dbReference>
<reference evidence="3" key="1">
    <citation type="submission" date="2021-03" db="EMBL/GenBank/DDBJ databases">
        <title>Acanthopleuribacteraceae sp. M133.</title>
        <authorList>
            <person name="Wang G."/>
        </authorList>
    </citation>
    <scope>NUCLEOTIDE SEQUENCE</scope>
    <source>
        <strain evidence="3">M133</strain>
    </source>
</reference>
<dbReference type="InterPro" id="IPR036663">
    <property type="entry name" value="Fumarylacetoacetase_C_sf"/>
</dbReference>
<dbReference type="Pfam" id="PF01557">
    <property type="entry name" value="FAA_hydrolase"/>
    <property type="match status" value="1"/>
</dbReference>
<keyword evidence="3" id="KW-0378">Hydrolase</keyword>
<protein>
    <submittedName>
        <fullName evidence="3">Fumarylacetoacetate hydrolase family protein</fullName>
    </submittedName>
</protein>
<dbReference type="SUPFAM" id="SSF56529">
    <property type="entry name" value="FAH"/>
    <property type="match status" value="1"/>
</dbReference>
<dbReference type="RefSeq" id="WP_237383555.1">
    <property type="nucleotide sequence ID" value="NZ_CP071793.1"/>
</dbReference>
<evidence type="ECO:0000313" key="3">
    <source>
        <dbReference type="EMBL" id="QTD53452.1"/>
    </source>
</evidence>
<sequence length="216" mass="24013">MSNPWIAECRNVLAIGRNYVKHIEELNNEIPEVPVVFGKSVSSLTDASALMFPRGLAPIHFELEVVLRIGVDIEPGTFRGLDQVSHAGLGIDFTARERQSQLKAKGLPWQLAKSFQHAAYLGPLWEQPDLTENIAFQLFQNEALRQHGETRLMMFDFVTLLGFINRTLPLRAGDLVYTGTPAGVGPVAEGDRLRLTCSQLDTDCRLTVGFFDTEST</sequence>
<feature type="domain" description="Fumarylacetoacetase-like C-terminal" evidence="2">
    <location>
        <begin position="12"/>
        <end position="200"/>
    </location>
</feature>
<gene>
    <name evidence="3" type="ORF">J3U87_13440</name>
</gene>
<dbReference type="EMBL" id="CP071793">
    <property type="protein sequence ID" value="QTD53452.1"/>
    <property type="molecule type" value="Genomic_DNA"/>
</dbReference>
<dbReference type="PANTHER" id="PTHR11820">
    <property type="entry name" value="ACYLPYRUVASE"/>
    <property type="match status" value="1"/>
</dbReference>
<evidence type="ECO:0000313" key="4">
    <source>
        <dbReference type="Proteomes" id="UP000663929"/>
    </source>
</evidence>
<proteinExistence type="predicted"/>
<dbReference type="AlphaFoldDB" id="A0A8A4TWV5"/>
<dbReference type="Gene3D" id="3.90.850.10">
    <property type="entry name" value="Fumarylacetoacetase-like, C-terminal domain"/>
    <property type="match status" value="1"/>
</dbReference>
<dbReference type="GO" id="GO:0046872">
    <property type="term" value="F:metal ion binding"/>
    <property type="evidence" value="ECO:0007669"/>
    <property type="project" value="UniProtKB-KW"/>
</dbReference>
<keyword evidence="4" id="KW-1185">Reference proteome</keyword>
<evidence type="ECO:0000256" key="1">
    <source>
        <dbReference type="ARBA" id="ARBA00022723"/>
    </source>
</evidence>
<organism evidence="3 4">
    <name type="scientific">Sulfidibacter corallicola</name>
    <dbReference type="NCBI Taxonomy" id="2818388"/>
    <lineage>
        <taxon>Bacteria</taxon>
        <taxon>Pseudomonadati</taxon>
        <taxon>Acidobacteriota</taxon>
        <taxon>Holophagae</taxon>
        <taxon>Acanthopleuribacterales</taxon>
        <taxon>Acanthopleuribacteraceae</taxon>
        <taxon>Sulfidibacter</taxon>
    </lineage>
</organism>